<keyword evidence="8" id="KW-1185">Reference proteome</keyword>
<protein>
    <submittedName>
        <fullName evidence="7">Uncharacterized protein</fullName>
    </submittedName>
</protein>
<feature type="signal peptide" evidence="6">
    <location>
        <begin position="1"/>
        <end position="23"/>
    </location>
</feature>
<gene>
    <name evidence="7" type="ORF">ISN45_Aa01g027450</name>
</gene>
<evidence type="ECO:0000256" key="5">
    <source>
        <dbReference type="ARBA" id="ARBA00023157"/>
    </source>
</evidence>
<dbReference type="AlphaFoldDB" id="A0A8T2CFE5"/>
<evidence type="ECO:0000256" key="1">
    <source>
        <dbReference type="ARBA" id="ARBA00006722"/>
    </source>
</evidence>
<evidence type="ECO:0000256" key="3">
    <source>
        <dbReference type="ARBA" id="ARBA00022577"/>
    </source>
</evidence>
<reference evidence="7 8" key="1">
    <citation type="submission" date="2020-12" db="EMBL/GenBank/DDBJ databases">
        <title>Concerted genomic and epigenomic changes stabilize Arabidopsis allopolyploids.</title>
        <authorList>
            <person name="Chen Z."/>
        </authorList>
    </citation>
    <scope>NUCLEOTIDE SEQUENCE [LARGE SCALE GENOMIC DNA]</scope>
    <source>
        <strain evidence="7">Allo738</strain>
        <tissue evidence="7">Leaf</tissue>
    </source>
</reference>
<evidence type="ECO:0000313" key="8">
    <source>
        <dbReference type="Proteomes" id="UP000694240"/>
    </source>
</evidence>
<keyword evidence="5" id="KW-1015">Disulfide bond</keyword>
<evidence type="ECO:0000256" key="4">
    <source>
        <dbReference type="ARBA" id="ARBA00022821"/>
    </source>
</evidence>
<keyword evidence="3" id="KW-0295">Fungicide</keyword>
<dbReference type="Proteomes" id="UP000694240">
    <property type="component" value="Chromosome 6"/>
</dbReference>
<dbReference type="GO" id="GO:0050832">
    <property type="term" value="P:defense response to fungus"/>
    <property type="evidence" value="ECO:0007669"/>
    <property type="project" value="UniProtKB-KW"/>
</dbReference>
<evidence type="ECO:0000313" key="7">
    <source>
        <dbReference type="EMBL" id="KAG7593961.1"/>
    </source>
</evidence>
<dbReference type="Pfam" id="PF25052">
    <property type="entry name" value="AtDEF-like"/>
    <property type="match status" value="1"/>
</dbReference>
<sequence length="84" mass="9875">MVLSKFQLATLLILYSLLFTCQSKVLKRIQIGPDECVYRGRCRFSYECRSRCGPPEFPNEIIGLCMFDYNDLEYFCCCTSYNKK</sequence>
<name>A0A8T2CFE5_9BRAS</name>
<accession>A0A8T2CFE5</accession>
<dbReference type="GO" id="GO:0031640">
    <property type="term" value="P:killing of cells of another organism"/>
    <property type="evidence" value="ECO:0007669"/>
    <property type="project" value="UniProtKB-KW"/>
</dbReference>
<keyword evidence="4" id="KW-0611">Plant defense</keyword>
<proteinExistence type="inferred from homology"/>
<feature type="chain" id="PRO_5035724745" evidence="6">
    <location>
        <begin position="24"/>
        <end position="84"/>
    </location>
</feature>
<dbReference type="EMBL" id="JAEFBK010000006">
    <property type="protein sequence ID" value="KAG7593961.1"/>
    <property type="molecule type" value="Genomic_DNA"/>
</dbReference>
<dbReference type="InterPro" id="IPR010851">
    <property type="entry name" value="DEFL"/>
</dbReference>
<keyword evidence="6" id="KW-0732">Signal</keyword>
<evidence type="ECO:0000256" key="2">
    <source>
        <dbReference type="ARBA" id="ARBA00022529"/>
    </source>
</evidence>
<organism evidence="7 8">
    <name type="scientific">Arabidopsis thaliana x Arabidopsis arenosa</name>
    <dbReference type="NCBI Taxonomy" id="1240361"/>
    <lineage>
        <taxon>Eukaryota</taxon>
        <taxon>Viridiplantae</taxon>
        <taxon>Streptophyta</taxon>
        <taxon>Embryophyta</taxon>
        <taxon>Tracheophyta</taxon>
        <taxon>Spermatophyta</taxon>
        <taxon>Magnoliopsida</taxon>
        <taxon>eudicotyledons</taxon>
        <taxon>Gunneridae</taxon>
        <taxon>Pentapetalae</taxon>
        <taxon>rosids</taxon>
        <taxon>malvids</taxon>
        <taxon>Brassicales</taxon>
        <taxon>Brassicaceae</taxon>
        <taxon>Camelineae</taxon>
        <taxon>Arabidopsis</taxon>
    </lineage>
</organism>
<evidence type="ECO:0000256" key="6">
    <source>
        <dbReference type="SAM" id="SignalP"/>
    </source>
</evidence>
<comment type="similarity">
    <text evidence="1">Belongs to the DEFL family.</text>
</comment>
<comment type="caution">
    <text evidence="7">The sequence shown here is derived from an EMBL/GenBank/DDBJ whole genome shotgun (WGS) entry which is preliminary data.</text>
</comment>
<keyword evidence="2" id="KW-0929">Antimicrobial</keyword>